<feature type="compositionally biased region" description="Basic and acidic residues" evidence="2">
    <location>
        <begin position="138"/>
        <end position="147"/>
    </location>
</feature>
<dbReference type="Gene3D" id="3.40.50.300">
    <property type="entry name" value="P-loop containing nucleotide triphosphate hydrolases"/>
    <property type="match status" value="1"/>
</dbReference>
<sequence>MRPSSSEALSQGAVGAGGRSRKSSSADPAMTPGFVGPTSAPVGGEEAHHPLMHSGTSSMTYFLADEAMVNVSTASSPGGNGTFGVRSLSTSLEDQDTARRRKGSFVSTASTGYSRRSRDDSGDDAGKEEHDDDDHDHDDDMALDERSVASFQSSIHPGSGSIGRPPQELLSQPLTPILGPSPDPQGTPLRSPSGISCRSEEDVTSEPTESEGAPRKMFMEQPMSLDVLVTPQLIMPEITIPSRRPFTTGGKNIGRLKVLIAGDSGIGKTSLIKSIVQASEDIVHVDPISTGGSLLGSRSGSYFTMNNRASGDSTKNITEVYASTRPYPHWWSELDDSKLLRRRKSKYGTEEQIIERNLCFVDTPGYGSGTSFLECIEPVVRYVESQMERTRATVNGEEGELLSLLSGNGTPQVDVVFYVILHRLKPVDIEFIRRLSHLTSVLPIIAKADTLTSQQINNLKLSVLNDLVAAGVRPFLFGKSYSDIAQSLSGSTPCAPFAISSALSNDAENMDASLLMSPDYVAPLVESELGELVKHVFDPDNISWLKHASAKKYLRWMATPSAPPSSSALGYQSRIGSSRSRGASLSSSALLSASNTSLIHISTSLPAANSFALARVADHTQREERLAQVRLSRWAHDIQRSLKAERDRYERLARGERAIWLTERLGECIADGQLVPAATSLGKSSASSLQDAGRMNSRDPLGILALNEIIRRKAVVLLRIAGYGGIVGFVGVWVLRNWGGLPEWLHVPAQQKGVC</sequence>
<dbReference type="PROSITE" id="PS51719">
    <property type="entry name" value="G_SEPTIN"/>
    <property type="match status" value="1"/>
</dbReference>
<evidence type="ECO:0000256" key="2">
    <source>
        <dbReference type="SAM" id="MobiDB-lite"/>
    </source>
</evidence>
<comment type="caution">
    <text evidence="4">The sequence shown here is derived from an EMBL/GenBank/DDBJ whole genome shotgun (WGS) entry which is preliminary data.</text>
</comment>
<dbReference type="PANTHER" id="PTHR18884">
    <property type="entry name" value="SEPTIN"/>
    <property type="match status" value="1"/>
</dbReference>
<dbReference type="InterPro" id="IPR046707">
    <property type="entry name" value="DUF6780"/>
</dbReference>
<gene>
    <name evidence="4" type="ORF">Q9L58_001797</name>
</gene>
<evidence type="ECO:0000313" key="4">
    <source>
        <dbReference type="EMBL" id="KAL0639114.1"/>
    </source>
</evidence>
<feature type="domain" description="Septin-type G" evidence="3">
    <location>
        <begin position="252"/>
        <end position="563"/>
    </location>
</feature>
<evidence type="ECO:0000256" key="1">
    <source>
        <dbReference type="RuleBase" id="RU004560"/>
    </source>
</evidence>
<dbReference type="EMBL" id="JBBBZM010000014">
    <property type="protein sequence ID" value="KAL0639114.1"/>
    <property type="molecule type" value="Genomic_DNA"/>
</dbReference>
<keyword evidence="1" id="KW-0342">GTP-binding</keyword>
<protein>
    <recommendedName>
        <fullName evidence="3">Septin-type G domain-containing protein</fullName>
    </recommendedName>
</protein>
<evidence type="ECO:0000259" key="3">
    <source>
        <dbReference type="PROSITE" id="PS51719"/>
    </source>
</evidence>
<feature type="region of interest" description="Disordered" evidence="2">
    <location>
        <begin position="1"/>
        <end position="53"/>
    </location>
</feature>
<accession>A0ABR3GT60</accession>
<comment type="similarity">
    <text evidence="1">Belongs to the TRAFAC class TrmE-Era-EngA-EngB-Septin-like GTPase superfamily. Septin GTPase family.</text>
</comment>
<dbReference type="InterPro" id="IPR027417">
    <property type="entry name" value="P-loop_NTPase"/>
</dbReference>
<feature type="compositionally biased region" description="Basic and acidic residues" evidence="2">
    <location>
        <begin position="116"/>
        <end position="129"/>
    </location>
</feature>
<organism evidence="4 5">
    <name type="scientific">Discina gigas</name>
    <dbReference type="NCBI Taxonomy" id="1032678"/>
    <lineage>
        <taxon>Eukaryota</taxon>
        <taxon>Fungi</taxon>
        <taxon>Dikarya</taxon>
        <taxon>Ascomycota</taxon>
        <taxon>Pezizomycotina</taxon>
        <taxon>Pezizomycetes</taxon>
        <taxon>Pezizales</taxon>
        <taxon>Discinaceae</taxon>
        <taxon>Discina</taxon>
    </lineage>
</organism>
<name>A0ABR3GT60_9PEZI</name>
<dbReference type="Pfam" id="PF20571">
    <property type="entry name" value="DUF6780"/>
    <property type="match status" value="1"/>
</dbReference>
<evidence type="ECO:0000313" key="5">
    <source>
        <dbReference type="Proteomes" id="UP001447188"/>
    </source>
</evidence>
<proteinExistence type="inferred from homology"/>
<keyword evidence="1" id="KW-0547">Nucleotide-binding</keyword>
<dbReference type="Pfam" id="PF00735">
    <property type="entry name" value="Septin"/>
    <property type="match status" value="1"/>
</dbReference>
<dbReference type="Proteomes" id="UP001447188">
    <property type="component" value="Unassembled WGS sequence"/>
</dbReference>
<feature type="region of interest" description="Disordered" evidence="2">
    <location>
        <begin position="72"/>
        <end position="217"/>
    </location>
</feature>
<reference evidence="4 5" key="1">
    <citation type="submission" date="2024-02" db="EMBL/GenBank/DDBJ databases">
        <title>Discinaceae phylogenomics.</title>
        <authorList>
            <person name="Dirks A.C."/>
            <person name="James T.Y."/>
        </authorList>
    </citation>
    <scope>NUCLEOTIDE SEQUENCE [LARGE SCALE GENOMIC DNA]</scope>
    <source>
        <strain evidence="4 5">ACD0624</strain>
    </source>
</reference>
<dbReference type="SUPFAM" id="SSF52540">
    <property type="entry name" value="P-loop containing nucleoside triphosphate hydrolases"/>
    <property type="match status" value="1"/>
</dbReference>
<keyword evidence="5" id="KW-1185">Reference proteome</keyword>
<dbReference type="InterPro" id="IPR030379">
    <property type="entry name" value="G_SEPTIN_dom"/>
</dbReference>